<name>A0ABY5UKW2_9GAMM</name>
<organism evidence="1 2">
    <name type="scientific">Yersinia alsatica</name>
    <dbReference type="NCBI Taxonomy" id="2890317"/>
    <lineage>
        <taxon>Bacteria</taxon>
        <taxon>Pseudomonadati</taxon>
        <taxon>Pseudomonadota</taxon>
        <taxon>Gammaproteobacteria</taxon>
        <taxon>Enterobacterales</taxon>
        <taxon>Yersiniaceae</taxon>
        <taxon>Yersinia</taxon>
    </lineage>
</organism>
<evidence type="ECO:0000313" key="1">
    <source>
        <dbReference type="EMBL" id="UWM44077.1"/>
    </source>
</evidence>
<dbReference type="GeneID" id="75141413"/>
<accession>A0ABY5UKW2</accession>
<reference evidence="1" key="1">
    <citation type="submission" date="2022-08" db="EMBL/GenBank/DDBJ databases">
        <authorList>
            <person name="Bogun A."/>
            <person name="Kislichkina A."/>
            <person name="Solomentsev V."/>
            <person name="Skryabin Y."/>
            <person name="Sizova A."/>
            <person name="Platonov M."/>
            <person name="Dentovskaya S."/>
        </authorList>
    </citation>
    <scope>NUCLEOTIDE SEQUENCE</scope>
    <source>
        <strain evidence="1">SCPM-O-B-7604</strain>
    </source>
</reference>
<sequence>MKNVQLISKIDVLKLYPVSRATLDRQVKAGIFPKPLRIGARRVAWRLEDVETHIEKLVKVSSTE</sequence>
<dbReference type="Pfam" id="PF05930">
    <property type="entry name" value="Phage_AlpA"/>
    <property type="match status" value="1"/>
</dbReference>
<dbReference type="InterPro" id="IPR010260">
    <property type="entry name" value="AlpA"/>
</dbReference>
<protein>
    <submittedName>
        <fullName evidence="1">AlpA family phage regulatory protein</fullName>
    </submittedName>
</protein>
<keyword evidence="2" id="KW-1185">Reference proteome</keyword>
<dbReference type="Gene3D" id="1.10.238.160">
    <property type="match status" value="1"/>
</dbReference>
<evidence type="ECO:0000313" key="2">
    <source>
        <dbReference type="Proteomes" id="UP001057860"/>
    </source>
</evidence>
<proteinExistence type="predicted"/>
<dbReference type="Proteomes" id="UP001057860">
    <property type="component" value="Chromosome"/>
</dbReference>
<dbReference type="RefSeq" id="WP_050151713.1">
    <property type="nucleotide sequence ID" value="NZ_CP104006.1"/>
</dbReference>
<gene>
    <name evidence="1" type="ORF">N0H69_15400</name>
</gene>
<dbReference type="EMBL" id="CP104006">
    <property type="protein sequence ID" value="UWM44077.1"/>
    <property type="molecule type" value="Genomic_DNA"/>
</dbReference>